<sequence>MLKLRDWQEKLKDKVIEGLRNNFLVALNAPTGSGKTLFSLLVSLEVKPKVLFVVRTHNEFYPIYRDLTKIREKRNITFSFLVGKPSSCLYAEKGAESEDIPCKYCELKGSIVEVKTDDSPLSLVKKLKKDGLQDKFCPYYSLLNSLYKADVIALTYPYFFIDRYREFIDIDLREYMIVIDEAHNLDKVNELEERSLSEITIQMAIKQSKSEESRRILSKLLNQLREVVLPDEKYIKVENVPKLSKEELEILADDYEDIRKDSLKQGKVNKIHIGSILRFFSLLSIGSFIPFSYSKRLVIKNPEISYYLNLLNDNELSIILMSGTLPPREYMEKVWGIKRNMLYLDVEREIQKRVSGSYECYIGVDVTSKYDMRSDNMWKRYADYLLKIYFQAKANVLVVFPSYEIMDRVMSRISLPKYVESEDSSVEDLYSAISANNKVLIGSVGKGKLAEGIELRNNDRSLISDVVIVGIPYPPPDDYLKILAQRVSLKMNRENEEFLFKIPALVTIKQAIGRAIRDVNDKCNVWLLDKRFESLYWKKNLKCLNANKMKL</sequence>
<dbReference type="STRING" id="1435377.SUSAZ_00970"/>
<dbReference type="FunFam" id="3.40.50.300:FF:002255">
    <property type="entry name" value="ATP-dependent DNA helicase"/>
    <property type="match status" value="1"/>
</dbReference>
<dbReference type="InterPro" id="IPR006554">
    <property type="entry name" value="Helicase-like_DEXD_c2"/>
</dbReference>
<evidence type="ECO:0000256" key="6">
    <source>
        <dbReference type="ARBA" id="ARBA00022806"/>
    </source>
</evidence>
<dbReference type="SUPFAM" id="SSF52540">
    <property type="entry name" value="P-loop containing nucleoside triphosphate hydrolases"/>
    <property type="match status" value="1"/>
</dbReference>
<dbReference type="InterPro" id="IPR014001">
    <property type="entry name" value="Helicase_ATP-bd"/>
</dbReference>
<evidence type="ECO:0000256" key="5">
    <source>
        <dbReference type="ARBA" id="ARBA00022801"/>
    </source>
</evidence>
<keyword evidence="5" id="KW-0378">Hydrolase</keyword>
<keyword evidence="11" id="KW-0234">DNA repair</keyword>
<dbReference type="FunFam" id="3.40.50.300:FF:001813">
    <property type="entry name" value="ATP-dependent DNA helicase"/>
    <property type="match status" value="1"/>
</dbReference>
<reference evidence="17 18" key="1">
    <citation type="submission" date="2015-12" db="EMBL/GenBank/DDBJ databases">
        <title>A stable core within a dynamic pangenome in Sulfolobus acidocaldarius.</title>
        <authorList>
            <person name="Anderson R."/>
            <person name="Kouris A."/>
            <person name="Seward C."/>
            <person name="Campbell K."/>
            <person name="Whitaker R."/>
        </authorList>
    </citation>
    <scope>NUCLEOTIDE SEQUENCE [LARGE SCALE GENOMIC DNA]</scope>
    <source>
        <strain evidence="15 18">GG12-C01-09</strain>
        <strain evidence="16 17">NG05B_CO5_07</strain>
    </source>
</reference>
<evidence type="ECO:0000313" key="16">
    <source>
        <dbReference type="EMBL" id="ALU32152.1"/>
    </source>
</evidence>
<dbReference type="OrthoDB" id="27512at2157"/>
<evidence type="ECO:0000256" key="1">
    <source>
        <dbReference type="ARBA" id="ARBA00022485"/>
    </source>
</evidence>
<dbReference type="OMA" id="QVNPVNE"/>
<evidence type="ECO:0000256" key="8">
    <source>
        <dbReference type="ARBA" id="ARBA00023004"/>
    </source>
</evidence>
<feature type="domain" description="Helicase ATP-binding" evidence="14">
    <location>
        <begin position="1"/>
        <end position="228"/>
    </location>
</feature>
<dbReference type="RefSeq" id="WP_011277112.1">
    <property type="nucleotide sequence ID" value="NZ_BHWZ01000001.1"/>
</dbReference>
<evidence type="ECO:0000256" key="4">
    <source>
        <dbReference type="ARBA" id="ARBA00022763"/>
    </source>
</evidence>
<keyword evidence="2" id="KW-0479">Metal-binding</keyword>
<evidence type="ECO:0000313" key="17">
    <source>
        <dbReference type="Proteomes" id="UP000060043"/>
    </source>
</evidence>
<keyword evidence="12" id="KW-0413">Isomerase</keyword>
<dbReference type="AlphaFoldDB" id="A0A0U3H3A2"/>
<dbReference type="Gene3D" id="1.10.275.30">
    <property type="match status" value="1"/>
</dbReference>
<gene>
    <name evidence="15" type="ORF">ATY89_05325</name>
    <name evidence="16" type="ORF">ATZ20_08345</name>
</gene>
<dbReference type="EMBL" id="CP013694">
    <property type="protein sequence ID" value="ALU29424.1"/>
    <property type="molecule type" value="Genomic_DNA"/>
</dbReference>
<dbReference type="InterPro" id="IPR014013">
    <property type="entry name" value="Helic_SF1/SF2_ATP-bd_DinG/Rad3"/>
</dbReference>
<dbReference type="Proteomes" id="UP000060043">
    <property type="component" value="Chromosome"/>
</dbReference>
<protein>
    <submittedName>
        <fullName evidence="15">DEAD/DEAH box helicase</fullName>
    </submittedName>
</protein>
<keyword evidence="7" id="KW-0067">ATP-binding</keyword>
<dbReference type="GO" id="GO:0051539">
    <property type="term" value="F:4 iron, 4 sulfur cluster binding"/>
    <property type="evidence" value="ECO:0007669"/>
    <property type="project" value="UniProtKB-KW"/>
</dbReference>
<evidence type="ECO:0000256" key="9">
    <source>
        <dbReference type="ARBA" id="ARBA00023014"/>
    </source>
</evidence>
<evidence type="ECO:0000256" key="2">
    <source>
        <dbReference type="ARBA" id="ARBA00022723"/>
    </source>
</evidence>
<evidence type="ECO:0000256" key="10">
    <source>
        <dbReference type="ARBA" id="ARBA00023125"/>
    </source>
</evidence>
<dbReference type="SMART" id="SM00491">
    <property type="entry name" value="HELICc2"/>
    <property type="match status" value="1"/>
</dbReference>
<evidence type="ECO:0000259" key="13">
    <source>
        <dbReference type="PROSITE" id="PS51192"/>
    </source>
</evidence>
<keyword evidence="1" id="KW-0004">4Fe-4S</keyword>
<proteinExistence type="predicted"/>
<dbReference type="InterPro" id="IPR045028">
    <property type="entry name" value="DinG/Rad3-like"/>
</dbReference>
<evidence type="ECO:0000256" key="7">
    <source>
        <dbReference type="ARBA" id="ARBA00022840"/>
    </source>
</evidence>
<dbReference type="SMART" id="SM00488">
    <property type="entry name" value="DEXDc2"/>
    <property type="match status" value="1"/>
</dbReference>
<dbReference type="CDD" id="cd18788">
    <property type="entry name" value="SF2_C_XPD"/>
    <property type="match status" value="1"/>
</dbReference>
<keyword evidence="6 15" id="KW-0347">Helicase</keyword>
<dbReference type="InterPro" id="IPR027417">
    <property type="entry name" value="P-loop_NTPase"/>
</dbReference>
<dbReference type="GO" id="GO:0016818">
    <property type="term" value="F:hydrolase activity, acting on acid anhydrides, in phosphorus-containing anhydrides"/>
    <property type="evidence" value="ECO:0007669"/>
    <property type="project" value="InterPro"/>
</dbReference>
<dbReference type="InterPro" id="IPR006555">
    <property type="entry name" value="ATP-dep_Helicase_C"/>
</dbReference>
<evidence type="ECO:0000259" key="14">
    <source>
        <dbReference type="PROSITE" id="PS51193"/>
    </source>
</evidence>
<dbReference type="PANTHER" id="PTHR11472">
    <property type="entry name" value="DNA REPAIR DEAD HELICASE RAD3/XP-D SUBFAMILY MEMBER"/>
    <property type="match status" value="1"/>
</dbReference>
<dbReference type="EMBL" id="CP013695">
    <property type="protein sequence ID" value="ALU32152.1"/>
    <property type="molecule type" value="Genomic_DNA"/>
</dbReference>
<evidence type="ECO:0000256" key="11">
    <source>
        <dbReference type="ARBA" id="ARBA00023204"/>
    </source>
</evidence>
<dbReference type="Pfam" id="PF06733">
    <property type="entry name" value="DEAD_2"/>
    <property type="match status" value="1"/>
</dbReference>
<dbReference type="PROSITE" id="PS51192">
    <property type="entry name" value="HELICASE_ATP_BIND_1"/>
    <property type="match status" value="1"/>
</dbReference>
<dbReference type="PANTHER" id="PTHR11472:SF34">
    <property type="entry name" value="REGULATOR OF TELOMERE ELONGATION HELICASE 1"/>
    <property type="match status" value="1"/>
</dbReference>
<accession>A0A0U3H3A2</accession>
<dbReference type="GO" id="GO:0046872">
    <property type="term" value="F:metal ion binding"/>
    <property type="evidence" value="ECO:0007669"/>
    <property type="project" value="UniProtKB-KW"/>
</dbReference>
<dbReference type="CDD" id="cd17915">
    <property type="entry name" value="DEAHc_XPD-like"/>
    <property type="match status" value="1"/>
</dbReference>
<keyword evidence="10" id="KW-0238">DNA-binding</keyword>
<keyword evidence="4" id="KW-0227">DNA damage</keyword>
<keyword evidence="9" id="KW-0411">Iron-sulfur</keyword>
<evidence type="ECO:0000256" key="3">
    <source>
        <dbReference type="ARBA" id="ARBA00022741"/>
    </source>
</evidence>
<dbReference type="GO" id="GO:0003678">
    <property type="term" value="F:DNA helicase activity"/>
    <property type="evidence" value="ECO:0007669"/>
    <property type="project" value="InterPro"/>
</dbReference>
<dbReference type="PROSITE" id="PS51193">
    <property type="entry name" value="HELICASE_ATP_BIND_2"/>
    <property type="match status" value="1"/>
</dbReference>
<evidence type="ECO:0000313" key="18">
    <source>
        <dbReference type="Proteomes" id="UP000065473"/>
    </source>
</evidence>
<keyword evidence="3" id="KW-0547">Nucleotide-binding</keyword>
<dbReference type="GO" id="GO:0003677">
    <property type="term" value="F:DNA binding"/>
    <property type="evidence" value="ECO:0007669"/>
    <property type="project" value="UniProtKB-KW"/>
</dbReference>
<evidence type="ECO:0000256" key="12">
    <source>
        <dbReference type="ARBA" id="ARBA00023235"/>
    </source>
</evidence>
<dbReference type="PaxDb" id="1435377-SUSAZ_00970"/>
<dbReference type="InterPro" id="IPR010614">
    <property type="entry name" value="RAD3-like_helicase_DEAD"/>
</dbReference>
<name>A0A0U3H3A2_9CREN</name>
<evidence type="ECO:0000313" key="15">
    <source>
        <dbReference type="EMBL" id="ALU29424.1"/>
    </source>
</evidence>
<dbReference type="Pfam" id="PF13307">
    <property type="entry name" value="Helicase_C_2"/>
    <property type="match status" value="1"/>
</dbReference>
<dbReference type="GO" id="GO:0005524">
    <property type="term" value="F:ATP binding"/>
    <property type="evidence" value="ECO:0007669"/>
    <property type="project" value="UniProtKB-KW"/>
</dbReference>
<dbReference type="Gene3D" id="3.40.50.300">
    <property type="entry name" value="P-loop containing nucleotide triphosphate hydrolases"/>
    <property type="match status" value="2"/>
</dbReference>
<dbReference type="GO" id="GO:0006281">
    <property type="term" value="P:DNA repair"/>
    <property type="evidence" value="ECO:0007669"/>
    <property type="project" value="UniProtKB-KW"/>
</dbReference>
<feature type="domain" description="Helicase ATP-binding" evidence="13">
    <location>
        <begin position="16"/>
        <end position="343"/>
    </location>
</feature>
<dbReference type="Proteomes" id="UP000065473">
    <property type="component" value="Chromosome"/>
</dbReference>
<dbReference type="GeneID" id="14550720"/>
<organism evidence="15 18">
    <name type="scientific">Sulfolobus acidocaldarius</name>
    <dbReference type="NCBI Taxonomy" id="2285"/>
    <lineage>
        <taxon>Archaea</taxon>
        <taxon>Thermoproteota</taxon>
        <taxon>Thermoprotei</taxon>
        <taxon>Sulfolobales</taxon>
        <taxon>Sulfolobaceae</taxon>
        <taxon>Sulfolobus</taxon>
    </lineage>
</organism>
<dbReference type="SMR" id="A0A0U3H3A2"/>
<keyword evidence="8" id="KW-0408">Iron</keyword>